<dbReference type="AlphaFoldDB" id="A0A0T5Z6Y2"/>
<evidence type="ECO:0000256" key="3">
    <source>
        <dbReference type="ARBA" id="ARBA00022723"/>
    </source>
</evidence>
<keyword evidence="6" id="KW-1133">Transmembrane helix</keyword>
<name>A0A0T5Z6Y2_9GAMM</name>
<evidence type="ECO:0000256" key="2">
    <source>
        <dbReference type="ARBA" id="ARBA00022617"/>
    </source>
</evidence>
<keyword evidence="4" id="KW-0249">Electron transport</keyword>
<keyword evidence="6" id="KW-0472">Membrane</keyword>
<organism evidence="7 8">
    <name type="scientific">endosymbiont of Ridgeia piscesae</name>
    <dbReference type="NCBI Taxonomy" id="54398"/>
    <lineage>
        <taxon>Bacteria</taxon>
        <taxon>Pseudomonadati</taxon>
        <taxon>Pseudomonadota</taxon>
        <taxon>Gammaproteobacteria</taxon>
        <taxon>sulfur-oxidizing symbionts</taxon>
    </lineage>
</organism>
<feature type="non-terminal residue" evidence="7">
    <location>
        <position position="60"/>
    </location>
</feature>
<keyword evidence="6" id="KW-0812">Transmembrane</keyword>
<evidence type="ECO:0000256" key="5">
    <source>
        <dbReference type="ARBA" id="ARBA00023004"/>
    </source>
</evidence>
<keyword evidence="3" id="KW-0479">Metal-binding</keyword>
<evidence type="ECO:0000256" key="4">
    <source>
        <dbReference type="ARBA" id="ARBA00022982"/>
    </source>
</evidence>
<dbReference type="InterPro" id="IPR038266">
    <property type="entry name" value="NapC/NirT_cytc_sf"/>
</dbReference>
<feature type="transmembrane region" description="Helical" evidence="6">
    <location>
        <begin position="15"/>
        <end position="36"/>
    </location>
</feature>
<keyword evidence="1" id="KW-0813">Transport</keyword>
<reference evidence="7 8" key="1">
    <citation type="submission" date="2015-11" db="EMBL/GenBank/DDBJ databases">
        <title>The genome of Candidatus Endoriftia persephone in Ridgeia piscesae and population structure of the North Eastern Pacific vestimentiferan symbionts.</title>
        <authorList>
            <person name="Perez M."/>
            <person name="Juniper K.S."/>
        </authorList>
    </citation>
    <scope>NUCLEOTIDE SEQUENCE [LARGE SCALE GENOMIC DNA]</scope>
    <source>
        <strain evidence="7">Ind10</strain>
    </source>
</reference>
<evidence type="ECO:0000256" key="6">
    <source>
        <dbReference type="SAM" id="Phobius"/>
    </source>
</evidence>
<keyword evidence="2" id="KW-0349">Heme</keyword>
<dbReference type="Proteomes" id="UP000051276">
    <property type="component" value="Unassembled WGS sequence"/>
</dbReference>
<sequence length="60" mass="6667">MAKNGGAGIEFRVTWQLTAFIFVGIVLFLLTAYGGVEYYTSQSSFCGGNCHTMTEQYEAW</sequence>
<dbReference type="EMBL" id="LMXI01000320">
    <property type="protein sequence ID" value="KRT58543.1"/>
    <property type="molecule type" value="Genomic_DNA"/>
</dbReference>
<proteinExistence type="predicted"/>
<keyword evidence="5" id="KW-0408">Iron</keyword>
<dbReference type="GO" id="GO:0046872">
    <property type="term" value="F:metal ion binding"/>
    <property type="evidence" value="ECO:0007669"/>
    <property type="project" value="UniProtKB-KW"/>
</dbReference>
<dbReference type="Gene3D" id="1.10.3820.10">
    <property type="entry name" value="Di-heme elbow motif domain"/>
    <property type="match status" value="1"/>
</dbReference>
<evidence type="ECO:0000256" key="1">
    <source>
        <dbReference type="ARBA" id="ARBA00022448"/>
    </source>
</evidence>
<accession>A0A0T5Z6Y2</accession>
<evidence type="ECO:0000313" key="7">
    <source>
        <dbReference type="EMBL" id="KRT58543.1"/>
    </source>
</evidence>
<gene>
    <name evidence="7" type="ORF">Ga0076813_13743</name>
</gene>
<protein>
    <submittedName>
        <fullName evidence="7">NapC/NirT cytochrome c family, N-terminal region</fullName>
    </submittedName>
</protein>
<evidence type="ECO:0000313" key="8">
    <source>
        <dbReference type="Proteomes" id="UP000051276"/>
    </source>
</evidence>
<comment type="caution">
    <text evidence="7">The sequence shown here is derived from an EMBL/GenBank/DDBJ whole genome shotgun (WGS) entry which is preliminary data.</text>
</comment>